<accession>A0ABM7KFM2</accession>
<name>A0ABM7KFM2_9MYCO</name>
<evidence type="ECO:0000313" key="1">
    <source>
        <dbReference type="EMBL" id="BBY73097.1"/>
    </source>
</evidence>
<dbReference type="EMBL" id="AP022597">
    <property type="protein sequence ID" value="BBY73097.1"/>
    <property type="molecule type" value="Genomic_DNA"/>
</dbReference>
<evidence type="ECO:0000313" key="2">
    <source>
        <dbReference type="Proteomes" id="UP000466578"/>
    </source>
</evidence>
<gene>
    <name evidence="1" type="ORF">MPRI_52840</name>
</gene>
<keyword evidence="2" id="KW-1185">Reference proteome</keyword>
<organism evidence="1 2">
    <name type="scientific">Mycobacterium paraintracellulare</name>
    <dbReference type="NCBI Taxonomy" id="1138383"/>
    <lineage>
        <taxon>Bacteria</taxon>
        <taxon>Bacillati</taxon>
        <taxon>Actinomycetota</taxon>
        <taxon>Actinomycetes</taxon>
        <taxon>Mycobacteriales</taxon>
        <taxon>Mycobacteriaceae</taxon>
        <taxon>Mycobacterium</taxon>
        <taxon>Mycobacterium avium complex (MAC)</taxon>
    </lineage>
</organism>
<proteinExistence type="predicted"/>
<protein>
    <submittedName>
        <fullName evidence="1">Uncharacterized protein</fullName>
    </submittedName>
</protein>
<sequence>MYRKVIPQRFEEFAGVGGLPLPVEQLAHPRHVVDLGGGVRMRNAVAPLGLLVAPVRGDAVFGGAVHVAGPYLHLQRLALGADDRGVQ</sequence>
<reference evidence="1 2" key="1">
    <citation type="journal article" date="2019" name="Emerg. Microbes Infect.">
        <title>Comprehensive subspecies identification of 175 nontuberculous mycobacteria species based on 7547 genomic profiles.</title>
        <authorList>
            <person name="Matsumoto Y."/>
            <person name="Kinjo T."/>
            <person name="Motooka D."/>
            <person name="Nabeya D."/>
            <person name="Jung N."/>
            <person name="Uechi K."/>
            <person name="Horii T."/>
            <person name="Iida T."/>
            <person name="Fujita J."/>
            <person name="Nakamura S."/>
        </authorList>
    </citation>
    <scope>NUCLEOTIDE SEQUENCE [LARGE SCALE GENOMIC DNA]</scope>
    <source>
        <strain evidence="1 2">JCM 30622</strain>
    </source>
</reference>
<dbReference type="Proteomes" id="UP000466578">
    <property type="component" value="Chromosome"/>
</dbReference>